<comment type="caution">
    <text evidence="1">The sequence shown here is derived from an EMBL/GenBank/DDBJ whole genome shotgun (WGS) entry which is preliminary data.</text>
</comment>
<dbReference type="Gramene" id="PRQ18777">
    <property type="protein sequence ID" value="PRQ18777"/>
    <property type="gene ID" value="RchiOBHm_Chr7g0209831"/>
</dbReference>
<reference evidence="1 2" key="1">
    <citation type="journal article" date="2018" name="Nat. Genet.">
        <title>The Rosa genome provides new insights in the design of modern roses.</title>
        <authorList>
            <person name="Bendahmane M."/>
        </authorList>
    </citation>
    <scope>NUCLEOTIDE SEQUENCE [LARGE SCALE GENOMIC DNA]</scope>
    <source>
        <strain evidence="2">cv. Old Blush</strain>
    </source>
</reference>
<organism evidence="1 2">
    <name type="scientific">Rosa chinensis</name>
    <name type="common">China rose</name>
    <dbReference type="NCBI Taxonomy" id="74649"/>
    <lineage>
        <taxon>Eukaryota</taxon>
        <taxon>Viridiplantae</taxon>
        <taxon>Streptophyta</taxon>
        <taxon>Embryophyta</taxon>
        <taxon>Tracheophyta</taxon>
        <taxon>Spermatophyta</taxon>
        <taxon>Magnoliopsida</taxon>
        <taxon>eudicotyledons</taxon>
        <taxon>Gunneridae</taxon>
        <taxon>Pentapetalae</taxon>
        <taxon>rosids</taxon>
        <taxon>fabids</taxon>
        <taxon>Rosales</taxon>
        <taxon>Rosaceae</taxon>
        <taxon>Rosoideae</taxon>
        <taxon>Rosoideae incertae sedis</taxon>
        <taxon>Rosa</taxon>
    </lineage>
</organism>
<proteinExistence type="predicted"/>
<dbReference type="Proteomes" id="UP000238479">
    <property type="component" value="Chromosome 7"/>
</dbReference>
<name>A0A2P6PA28_ROSCH</name>
<sequence>MCLLLGSSNRGFNKMPVITSDTEAVYFMWLEPFEMGWWIRVYLLFKLPFSATLFIV</sequence>
<keyword evidence="2" id="KW-1185">Reference proteome</keyword>
<dbReference type="AlphaFoldDB" id="A0A2P6PA28"/>
<accession>A0A2P6PA28</accession>
<evidence type="ECO:0000313" key="1">
    <source>
        <dbReference type="EMBL" id="PRQ18777.1"/>
    </source>
</evidence>
<evidence type="ECO:0000313" key="2">
    <source>
        <dbReference type="Proteomes" id="UP000238479"/>
    </source>
</evidence>
<gene>
    <name evidence="1" type="ORF">RchiOBHm_Chr7g0209831</name>
</gene>
<dbReference type="EMBL" id="PDCK01000045">
    <property type="protein sequence ID" value="PRQ18777.1"/>
    <property type="molecule type" value="Genomic_DNA"/>
</dbReference>
<protein>
    <submittedName>
        <fullName evidence="1">Uncharacterized protein</fullName>
    </submittedName>
</protein>